<dbReference type="EMBL" id="JADNRY010000015">
    <property type="protein sequence ID" value="KAF9073986.1"/>
    <property type="molecule type" value="Genomic_DNA"/>
</dbReference>
<dbReference type="Proteomes" id="UP000772434">
    <property type="component" value="Unassembled WGS sequence"/>
</dbReference>
<name>A0A9P5PWW2_9AGAR</name>
<gene>
    <name evidence="1" type="ORF">BDP27DRAFT_1317785</name>
</gene>
<sequence length="82" mass="8913">MFADSLFICVSLPQSLPTSSLFSVQPPTASFKRNLFSLRSAQLFACDGSFYPCVAVVTLPTMTSGFEQFRSTSITIAVTYSV</sequence>
<keyword evidence="2" id="KW-1185">Reference proteome</keyword>
<evidence type="ECO:0000313" key="2">
    <source>
        <dbReference type="Proteomes" id="UP000772434"/>
    </source>
</evidence>
<reference evidence="1" key="1">
    <citation type="submission" date="2020-11" db="EMBL/GenBank/DDBJ databases">
        <authorList>
            <consortium name="DOE Joint Genome Institute"/>
            <person name="Ahrendt S."/>
            <person name="Riley R."/>
            <person name="Andreopoulos W."/>
            <person name="Labutti K."/>
            <person name="Pangilinan J."/>
            <person name="Ruiz-Duenas F.J."/>
            <person name="Barrasa J.M."/>
            <person name="Sanchez-Garcia M."/>
            <person name="Camarero S."/>
            <person name="Miyauchi S."/>
            <person name="Serrano A."/>
            <person name="Linde D."/>
            <person name="Babiker R."/>
            <person name="Drula E."/>
            <person name="Ayuso-Fernandez I."/>
            <person name="Pacheco R."/>
            <person name="Padilla G."/>
            <person name="Ferreira P."/>
            <person name="Barriuso J."/>
            <person name="Kellner H."/>
            <person name="Castanera R."/>
            <person name="Alfaro M."/>
            <person name="Ramirez L."/>
            <person name="Pisabarro A.G."/>
            <person name="Kuo A."/>
            <person name="Tritt A."/>
            <person name="Lipzen A."/>
            <person name="He G."/>
            <person name="Yan M."/>
            <person name="Ng V."/>
            <person name="Cullen D."/>
            <person name="Martin F."/>
            <person name="Rosso M.-N."/>
            <person name="Henrissat B."/>
            <person name="Hibbett D."/>
            <person name="Martinez A.T."/>
            <person name="Grigoriev I.V."/>
        </authorList>
    </citation>
    <scope>NUCLEOTIDE SEQUENCE</scope>
    <source>
        <strain evidence="1">AH 40177</strain>
    </source>
</reference>
<protein>
    <submittedName>
        <fullName evidence="1">Uncharacterized protein</fullName>
    </submittedName>
</protein>
<proteinExistence type="predicted"/>
<accession>A0A9P5PWW2</accession>
<comment type="caution">
    <text evidence="1">The sequence shown here is derived from an EMBL/GenBank/DDBJ whole genome shotgun (WGS) entry which is preliminary data.</text>
</comment>
<organism evidence="1 2">
    <name type="scientific">Rhodocollybia butyracea</name>
    <dbReference type="NCBI Taxonomy" id="206335"/>
    <lineage>
        <taxon>Eukaryota</taxon>
        <taxon>Fungi</taxon>
        <taxon>Dikarya</taxon>
        <taxon>Basidiomycota</taxon>
        <taxon>Agaricomycotina</taxon>
        <taxon>Agaricomycetes</taxon>
        <taxon>Agaricomycetidae</taxon>
        <taxon>Agaricales</taxon>
        <taxon>Marasmiineae</taxon>
        <taxon>Omphalotaceae</taxon>
        <taxon>Rhodocollybia</taxon>
    </lineage>
</organism>
<evidence type="ECO:0000313" key="1">
    <source>
        <dbReference type="EMBL" id="KAF9073986.1"/>
    </source>
</evidence>
<dbReference type="AlphaFoldDB" id="A0A9P5PWW2"/>